<dbReference type="SUPFAM" id="SSF74731">
    <property type="entry name" value="Ribosomal protein L20"/>
    <property type="match status" value="1"/>
</dbReference>
<dbReference type="NCBIfam" id="TIGR01032">
    <property type="entry name" value="rplT_bact"/>
    <property type="match status" value="1"/>
</dbReference>
<dbReference type="SMR" id="D5D8L3"/>
<evidence type="ECO:0000256" key="7">
    <source>
        <dbReference type="HAMAP-Rule" id="MF_00382"/>
    </source>
</evidence>
<accession>D5D8L3</accession>
<evidence type="ECO:0000256" key="4">
    <source>
        <dbReference type="ARBA" id="ARBA00022980"/>
    </source>
</evidence>
<dbReference type="Gene3D" id="1.10.1900.20">
    <property type="entry name" value="Ribosomal protein L20"/>
    <property type="match status" value="1"/>
</dbReference>
<dbReference type="EMBL" id="CP001981">
    <property type="protein sequence ID" value="ADE35385.1"/>
    <property type="molecule type" value="Genomic_DNA"/>
</dbReference>
<dbReference type="PANTHER" id="PTHR10986">
    <property type="entry name" value="39S RIBOSOMAL PROTEIN L20"/>
    <property type="match status" value="1"/>
</dbReference>
<proteinExistence type="inferred from homology"/>
<dbReference type="Gene3D" id="6.10.160.10">
    <property type="match status" value="1"/>
</dbReference>
<dbReference type="HOGENOM" id="CLU_123265_0_1_10"/>
<dbReference type="GO" id="GO:0000027">
    <property type="term" value="P:ribosomal large subunit assembly"/>
    <property type="evidence" value="ECO:0007669"/>
    <property type="project" value="UniProtKB-UniRule"/>
</dbReference>
<comment type="similarity">
    <text evidence="1 7 8">Belongs to the bacterial ribosomal protein bL20 family.</text>
</comment>
<reference evidence="9 10" key="1">
    <citation type="journal article" date="2010" name="PLoS ONE">
        <title>One bacterial cell, one complete genome.</title>
        <authorList>
            <person name="Woyke T."/>
            <person name="Tighe D."/>
            <person name="Mavromatis K."/>
            <person name="Clum A."/>
            <person name="Copeland A."/>
            <person name="Schackwitz W."/>
            <person name="Lapidus A."/>
            <person name="Wu D."/>
            <person name="McCutcheon J.P."/>
            <person name="McDonald B.R."/>
            <person name="Moran N.A."/>
            <person name="Bristow J."/>
            <person name="Cheng J.F."/>
        </authorList>
    </citation>
    <scope>NUCLEOTIDE SEQUENCE [LARGE SCALE GENOMIC DNA]</scope>
    <source>
        <strain evidence="9 10">DMIN</strain>
    </source>
</reference>
<sequence length="120" mass="14128">MPRSVNAVASKKHRKKILNFAKGFYGARSKLYTVAKNAVEKSFKYSYFGRKNKKRNFRKLWIKRINAAARENGISYSNLIFLIRKNNIKLNRKCLADLAMKNNSSFKKMIKKFQILYLDL</sequence>
<protein>
    <recommendedName>
        <fullName evidence="6 7">Large ribosomal subunit protein bL20</fullName>
    </recommendedName>
</protein>
<dbReference type="Proteomes" id="UP000008245">
    <property type="component" value="Chromosome"/>
</dbReference>
<dbReference type="GO" id="GO:0006412">
    <property type="term" value="P:translation"/>
    <property type="evidence" value="ECO:0007669"/>
    <property type="project" value="InterPro"/>
</dbReference>
<dbReference type="FunFam" id="1.10.1900.20:FF:000001">
    <property type="entry name" value="50S ribosomal protein L20"/>
    <property type="match status" value="1"/>
</dbReference>
<name>D5D8L3_KARMD</name>
<dbReference type="InterPro" id="IPR035566">
    <property type="entry name" value="Ribosomal_protein_bL20_C"/>
</dbReference>
<keyword evidence="2 7" id="KW-0699">rRNA-binding</keyword>
<keyword evidence="4 7" id="KW-0689">Ribosomal protein</keyword>
<dbReference type="HAMAP" id="MF_00382">
    <property type="entry name" value="Ribosomal_bL20"/>
    <property type="match status" value="1"/>
</dbReference>
<keyword evidence="5 7" id="KW-0687">Ribonucleoprotein</keyword>
<keyword evidence="3 7" id="KW-0694">RNA-binding</keyword>
<organism evidence="9 10">
    <name type="scientific">Karelsulcia muelleri (strain DMIN)</name>
    <name type="common">Sulcia muelleri</name>
    <dbReference type="NCBI Taxonomy" id="641892"/>
    <lineage>
        <taxon>Bacteria</taxon>
        <taxon>Pseudomonadati</taxon>
        <taxon>Bacteroidota</taxon>
        <taxon>Flavobacteriia</taxon>
        <taxon>Flavobacteriales</taxon>
        <taxon>Candidatus Karelsulcia</taxon>
    </lineage>
</organism>
<evidence type="ECO:0000256" key="2">
    <source>
        <dbReference type="ARBA" id="ARBA00022730"/>
    </source>
</evidence>
<evidence type="ECO:0000256" key="8">
    <source>
        <dbReference type="RuleBase" id="RU000560"/>
    </source>
</evidence>
<evidence type="ECO:0000313" key="9">
    <source>
        <dbReference type="EMBL" id="ADE35385.1"/>
    </source>
</evidence>
<dbReference type="GO" id="GO:0003735">
    <property type="term" value="F:structural constituent of ribosome"/>
    <property type="evidence" value="ECO:0007669"/>
    <property type="project" value="InterPro"/>
</dbReference>
<comment type="function">
    <text evidence="7 8">Binds directly to 23S ribosomal RNA and is necessary for the in vitro assembly process of the 50S ribosomal subunit. It is not involved in the protein synthesizing functions of that subunit.</text>
</comment>
<evidence type="ECO:0000256" key="5">
    <source>
        <dbReference type="ARBA" id="ARBA00023274"/>
    </source>
</evidence>
<evidence type="ECO:0000313" key="10">
    <source>
        <dbReference type="Proteomes" id="UP000008245"/>
    </source>
</evidence>
<dbReference type="KEGG" id="smh:DMIN_00900"/>
<dbReference type="GO" id="GO:1990904">
    <property type="term" value="C:ribonucleoprotein complex"/>
    <property type="evidence" value="ECO:0007669"/>
    <property type="project" value="UniProtKB-KW"/>
</dbReference>
<gene>
    <name evidence="7" type="primary">rplT</name>
    <name evidence="9" type="ordered locus">DMIN_00900</name>
</gene>
<dbReference type="InterPro" id="IPR005813">
    <property type="entry name" value="Ribosomal_bL20"/>
</dbReference>
<dbReference type="GO" id="GO:0005840">
    <property type="term" value="C:ribosome"/>
    <property type="evidence" value="ECO:0007669"/>
    <property type="project" value="UniProtKB-KW"/>
</dbReference>
<evidence type="ECO:0000256" key="1">
    <source>
        <dbReference type="ARBA" id="ARBA00007698"/>
    </source>
</evidence>
<dbReference type="Pfam" id="PF00453">
    <property type="entry name" value="Ribosomal_L20"/>
    <property type="match status" value="1"/>
</dbReference>
<dbReference type="CDD" id="cd07026">
    <property type="entry name" value="Ribosomal_L20"/>
    <property type="match status" value="1"/>
</dbReference>
<evidence type="ECO:0000256" key="6">
    <source>
        <dbReference type="ARBA" id="ARBA00035172"/>
    </source>
</evidence>
<dbReference type="GO" id="GO:0019843">
    <property type="term" value="F:rRNA binding"/>
    <property type="evidence" value="ECO:0007669"/>
    <property type="project" value="UniProtKB-UniRule"/>
</dbReference>
<evidence type="ECO:0000256" key="3">
    <source>
        <dbReference type="ARBA" id="ARBA00022884"/>
    </source>
</evidence>
<dbReference type="AlphaFoldDB" id="D5D8L3"/>
<dbReference type="PRINTS" id="PR00062">
    <property type="entry name" value="RIBOSOMALL20"/>
</dbReference>